<keyword evidence="7" id="KW-0998">Cell outer membrane</keyword>
<dbReference type="GO" id="GO:0015344">
    <property type="term" value="F:siderophore uptake transmembrane transporter activity"/>
    <property type="evidence" value="ECO:0007669"/>
    <property type="project" value="TreeGrafter"/>
</dbReference>
<dbReference type="SUPFAM" id="SSF49464">
    <property type="entry name" value="Carboxypeptidase regulatory domain-like"/>
    <property type="match status" value="1"/>
</dbReference>
<evidence type="ECO:0000313" key="11">
    <source>
        <dbReference type="EMBL" id="EAR12964.1"/>
    </source>
</evidence>
<dbReference type="Pfam" id="PF00593">
    <property type="entry name" value="TonB_dep_Rec_b-barrel"/>
    <property type="match status" value="1"/>
</dbReference>
<keyword evidence="6 8" id="KW-0472">Membrane</keyword>
<keyword evidence="4" id="KW-0812">Transmembrane</keyword>
<dbReference type="InterPro" id="IPR037066">
    <property type="entry name" value="Plug_dom_sf"/>
</dbReference>
<dbReference type="PANTHER" id="PTHR30069">
    <property type="entry name" value="TONB-DEPENDENT OUTER MEMBRANE RECEPTOR"/>
    <property type="match status" value="1"/>
</dbReference>
<dbReference type="OrthoDB" id="9795928at2"/>
<comment type="similarity">
    <text evidence="8">Belongs to the TonB-dependent receptor family.</text>
</comment>
<dbReference type="Gene3D" id="2.40.170.20">
    <property type="entry name" value="TonB-dependent receptor, beta-barrel domain"/>
    <property type="match status" value="1"/>
</dbReference>
<evidence type="ECO:0000259" key="10">
    <source>
        <dbReference type="Pfam" id="PF07715"/>
    </source>
</evidence>
<dbReference type="GO" id="GO:0044718">
    <property type="term" value="P:siderophore transmembrane transport"/>
    <property type="evidence" value="ECO:0007669"/>
    <property type="project" value="TreeGrafter"/>
</dbReference>
<dbReference type="InterPro" id="IPR000531">
    <property type="entry name" value="Beta-barrel_TonB"/>
</dbReference>
<dbReference type="AlphaFoldDB" id="A4C0M1"/>
<evidence type="ECO:0000256" key="3">
    <source>
        <dbReference type="ARBA" id="ARBA00022452"/>
    </source>
</evidence>
<gene>
    <name evidence="11" type="ORF">PI23P_10060</name>
</gene>
<dbReference type="STRING" id="313594.PI23P_10060"/>
<keyword evidence="2" id="KW-0813">Transport</keyword>
<evidence type="ECO:0000256" key="6">
    <source>
        <dbReference type="ARBA" id="ARBA00023136"/>
    </source>
</evidence>
<feature type="domain" description="TonB-dependent receptor plug" evidence="10">
    <location>
        <begin position="110"/>
        <end position="208"/>
    </location>
</feature>
<dbReference type="Proteomes" id="UP000003053">
    <property type="component" value="Unassembled WGS sequence"/>
</dbReference>
<dbReference type="GO" id="GO:0009279">
    <property type="term" value="C:cell outer membrane"/>
    <property type="evidence" value="ECO:0007669"/>
    <property type="project" value="UniProtKB-SubCell"/>
</dbReference>
<dbReference type="InterPro" id="IPR012910">
    <property type="entry name" value="Plug_dom"/>
</dbReference>
<dbReference type="Gene3D" id="2.170.130.10">
    <property type="entry name" value="TonB-dependent receptor, plug domain"/>
    <property type="match status" value="1"/>
</dbReference>
<evidence type="ECO:0000256" key="5">
    <source>
        <dbReference type="ARBA" id="ARBA00023077"/>
    </source>
</evidence>
<dbReference type="InterPro" id="IPR036942">
    <property type="entry name" value="Beta-barrel_TonB_sf"/>
</dbReference>
<feature type="domain" description="TonB-dependent receptor-like beta-barrel" evidence="9">
    <location>
        <begin position="229"/>
        <end position="750"/>
    </location>
</feature>
<keyword evidence="12" id="KW-1185">Reference proteome</keyword>
<dbReference type="EMBL" id="AAOG01000002">
    <property type="protein sequence ID" value="EAR12964.1"/>
    <property type="molecule type" value="Genomic_DNA"/>
</dbReference>
<dbReference type="PANTHER" id="PTHR30069:SF40">
    <property type="entry name" value="TONB-DEPENDENT RECEPTOR NMB0964-RELATED"/>
    <property type="match status" value="1"/>
</dbReference>
<comment type="subcellular location">
    <subcellularLocation>
        <location evidence="1">Cell outer membrane</location>
        <topology evidence="1">Multi-pass membrane protein</topology>
    </subcellularLocation>
</comment>
<keyword evidence="3" id="KW-1134">Transmembrane beta strand</keyword>
<dbReference type="Pfam" id="PF13715">
    <property type="entry name" value="CarbopepD_reg_2"/>
    <property type="match status" value="1"/>
</dbReference>
<protein>
    <submittedName>
        <fullName evidence="11">Uncharacterized protein</fullName>
    </submittedName>
</protein>
<evidence type="ECO:0000256" key="4">
    <source>
        <dbReference type="ARBA" id="ARBA00022692"/>
    </source>
</evidence>
<evidence type="ECO:0000256" key="8">
    <source>
        <dbReference type="RuleBase" id="RU003357"/>
    </source>
</evidence>
<dbReference type="SUPFAM" id="SSF56935">
    <property type="entry name" value="Porins"/>
    <property type="match status" value="1"/>
</dbReference>
<proteinExistence type="inferred from homology"/>
<dbReference type="InterPro" id="IPR039426">
    <property type="entry name" value="TonB-dep_rcpt-like"/>
</dbReference>
<evidence type="ECO:0000313" key="12">
    <source>
        <dbReference type="Proteomes" id="UP000003053"/>
    </source>
</evidence>
<dbReference type="InterPro" id="IPR008969">
    <property type="entry name" value="CarboxyPept-like_regulatory"/>
</dbReference>
<evidence type="ECO:0000256" key="2">
    <source>
        <dbReference type="ARBA" id="ARBA00022448"/>
    </source>
</evidence>
<name>A4C0M1_9FLAO</name>
<evidence type="ECO:0000256" key="1">
    <source>
        <dbReference type="ARBA" id="ARBA00004571"/>
    </source>
</evidence>
<dbReference type="Gene3D" id="2.60.40.1120">
    <property type="entry name" value="Carboxypeptidase-like, regulatory domain"/>
    <property type="match status" value="1"/>
</dbReference>
<dbReference type="HOGENOM" id="CLU_008287_10_0_10"/>
<evidence type="ECO:0000259" key="9">
    <source>
        <dbReference type="Pfam" id="PF00593"/>
    </source>
</evidence>
<reference evidence="11 12" key="1">
    <citation type="submission" date="2006-02" db="EMBL/GenBank/DDBJ databases">
        <authorList>
            <person name="Murray A."/>
            <person name="Staley J."/>
            <person name="Ferriera S."/>
            <person name="Johnson J."/>
            <person name="Kravitz S."/>
            <person name="Halpern A."/>
            <person name="Remington K."/>
            <person name="Beeson K."/>
            <person name="Tran B."/>
            <person name="Rogers Y.-H."/>
            <person name="Friedman R."/>
            <person name="Venter J.C."/>
        </authorList>
    </citation>
    <scope>NUCLEOTIDE SEQUENCE [LARGE SCALE GENOMIC DNA]</scope>
    <source>
        <strain evidence="11 12">23-P</strain>
    </source>
</reference>
<keyword evidence="5 8" id="KW-0798">TonB box</keyword>
<dbReference type="Pfam" id="PF07715">
    <property type="entry name" value="Plug"/>
    <property type="match status" value="1"/>
</dbReference>
<organism evidence="11 12">
    <name type="scientific">Polaribacter irgensii 23-P</name>
    <dbReference type="NCBI Taxonomy" id="313594"/>
    <lineage>
        <taxon>Bacteria</taxon>
        <taxon>Pseudomonadati</taxon>
        <taxon>Bacteroidota</taxon>
        <taxon>Flavobacteriia</taxon>
        <taxon>Flavobacteriales</taxon>
        <taxon>Flavobacteriaceae</taxon>
    </lineage>
</organism>
<evidence type="ECO:0000256" key="7">
    <source>
        <dbReference type="ARBA" id="ARBA00023237"/>
    </source>
</evidence>
<sequence>MLIAQKETCGYSLNGKVLDAYTEEPIPNAVIKVKGIERYTTTSAEGTFKIDNLCTKNNILIISCLGYTNLIEDHEHDSAIHFYLTQEVTGLNEVIIQAKRRKEKGTETISQVTIGKKEITSNPTQSLAAVLSQQQGVTFMSTGTNVQLPVIHGLYGNRILVLNNGLKHGFQNWGADHAPEIDIASTNSITVVKGAVGVRYGPEALGGAIIIEPNPSLLNNPFYAALGTGYQTNGKGYNTNFEIGNGTENWSYFANGNYTRIGDRNTPGYNLTNSGKEEKAFSFGILHHLDTWDFKVNYSFVDQKLALLRASIANSPDSFIRAINSNEPIIINPLSFDINQPNQKTQHHLAKAEINWWYTKGAKLTLIVGVQLNKRDEFDVRRNAELPIINLDLLTYDYQLEWKHPKWHGLNGLLGAQYFSQNNDNNPGTQTTPYIPNYNTDRVSAFAVESLTFGKNMIEAGLRFDLETNDVRGREINQDIFRDNYTFTNFTGSLGYVRQLSENSTFRTNIGTAWRTPNMEELFSFGQHGFKTTFGLLRFKDTNGKLSTDEVIPLNQSTVNPERGYKFINEFQTNKNGNSHNLTVYSHFIENYVFDRPIGVFGTIRGPMPAFIFDQVDALFFGADYSWKKEWTDKVSSIFGASYLWSRNVGDNAPLINQPPISTTIELKWNQGKVGFFDSSRWSIRPSYTFRQSQAPRTITPQSLVDGSVELTTSSEIFDFAAANDGYFLLDLSWTFKRKNLSGGITVQNLLNTRYRDYLNEMRYFANESGRNLLFTLKYTLKKNAKNE</sequence>
<accession>A4C0M1</accession>
<comment type="caution">
    <text evidence="11">The sequence shown here is derived from an EMBL/GenBank/DDBJ whole genome shotgun (WGS) entry which is preliminary data.</text>
</comment>
<dbReference type="eggNOG" id="COG4771">
    <property type="taxonomic scope" value="Bacteria"/>
</dbReference>